<gene>
    <name evidence="2" type="ORF">B0H17DRAFT_1150690</name>
</gene>
<evidence type="ECO:0000256" key="1">
    <source>
        <dbReference type="SAM" id="MobiDB-lite"/>
    </source>
</evidence>
<reference evidence="2" key="1">
    <citation type="submission" date="2023-03" db="EMBL/GenBank/DDBJ databases">
        <title>Massive genome expansion in bonnet fungi (Mycena s.s.) driven by repeated elements and novel gene families across ecological guilds.</title>
        <authorList>
            <consortium name="Lawrence Berkeley National Laboratory"/>
            <person name="Harder C.B."/>
            <person name="Miyauchi S."/>
            <person name="Viragh M."/>
            <person name="Kuo A."/>
            <person name="Thoen E."/>
            <person name="Andreopoulos B."/>
            <person name="Lu D."/>
            <person name="Skrede I."/>
            <person name="Drula E."/>
            <person name="Henrissat B."/>
            <person name="Morin E."/>
            <person name="Kohler A."/>
            <person name="Barry K."/>
            <person name="LaButti K."/>
            <person name="Morin E."/>
            <person name="Salamov A."/>
            <person name="Lipzen A."/>
            <person name="Mereny Z."/>
            <person name="Hegedus B."/>
            <person name="Baldrian P."/>
            <person name="Stursova M."/>
            <person name="Weitz H."/>
            <person name="Taylor A."/>
            <person name="Grigoriev I.V."/>
            <person name="Nagy L.G."/>
            <person name="Martin F."/>
            <person name="Kauserud H."/>
        </authorList>
    </citation>
    <scope>NUCLEOTIDE SEQUENCE</scope>
    <source>
        <strain evidence="2">CBHHK067</strain>
    </source>
</reference>
<proteinExistence type="predicted"/>
<dbReference type="AlphaFoldDB" id="A0AAD7BQR4"/>
<keyword evidence="3" id="KW-1185">Reference proteome</keyword>
<name>A0AAD7BQR4_MYCRO</name>
<evidence type="ECO:0000313" key="3">
    <source>
        <dbReference type="Proteomes" id="UP001221757"/>
    </source>
</evidence>
<comment type="caution">
    <text evidence="2">The sequence shown here is derived from an EMBL/GenBank/DDBJ whole genome shotgun (WGS) entry which is preliminary data.</text>
</comment>
<evidence type="ECO:0000313" key="2">
    <source>
        <dbReference type="EMBL" id="KAJ7628289.1"/>
    </source>
</evidence>
<sequence length="160" mass="17530">MAEVSWNPRFLKQKEFKRSHRRPGQEIAIHSEGPNGAAKDNITTARIGPISSKHEHINPLNPASKCEPIPPKICPVPSRLRPDPLVGNVEGGSASMGRRAEGTLRGTGENVFDIGWTSPAKGIYCMVFWSIRKAAKTVLESKSSRFPEEQFAQVCGTPGR</sequence>
<accession>A0AAD7BQR4</accession>
<feature type="region of interest" description="Disordered" evidence="1">
    <location>
        <begin position="14"/>
        <end position="41"/>
    </location>
</feature>
<protein>
    <submittedName>
        <fullName evidence="2">Uncharacterized protein</fullName>
    </submittedName>
</protein>
<dbReference type="EMBL" id="JARKIE010000551">
    <property type="protein sequence ID" value="KAJ7628289.1"/>
    <property type="molecule type" value="Genomic_DNA"/>
</dbReference>
<organism evidence="2 3">
    <name type="scientific">Mycena rosella</name>
    <name type="common">Pink bonnet</name>
    <name type="synonym">Agaricus rosellus</name>
    <dbReference type="NCBI Taxonomy" id="1033263"/>
    <lineage>
        <taxon>Eukaryota</taxon>
        <taxon>Fungi</taxon>
        <taxon>Dikarya</taxon>
        <taxon>Basidiomycota</taxon>
        <taxon>Agaricomycotina</taxon>
        <taxon>Agaricomycetes</taxon>
        <taxon>Agaricomycetidae</taxon>
        <taxon>Agaricales</taxon>
        <taxon>Marasmiineae</taxon>
        <taxon>Mycenaceae</taxon>
        <taxon>Mycena</taxon>
    </lineage>
</organism>
<feature type="region of interest" description="Disordered" evidence="1">
    <location>
        <begin position="77"/>
        <end position="100"/>
    </location>
</feature>
<dbReference type="Proteomes" id="UP001221757">
    <property type="component" value="Unassembled WGS sequence"/>
</dbReference>